<dbReference type="AlphaFoldDB" id="A0A6L4WVG7"/>
<organism evidence="2 3">
    <name type="scientific">Poseidonibacter ostreae</name>
    <dbReference type="NCBI Taxonomy" id="2654171"/>
    <lineage>
        <taxon>Bacteria</taxon>
        <taxon>Pseudomonadati</taxon>
        <taxon>Campylobacterota</taxon>
        <taxon>Epsilonproteobacteria</taxon>
        <taxon>Campylobacterales</taxon>
        <taxon>Arcobacteraceae</taxon>
        <taxon>Poseidonibacter</taxon>
    </lineage>
</organism>
<accession>A0A6L4WVG7</accession>
<feature type="non-terminal residue" evidence="2">
    <location>
        <position position="161"/>
    </location>
</feature>
<sequence>MKLTKKIFFIYILSIVFIFLLTLFAYLFKIENNIKDYSIYKTHFLNLILSEKEFKNFFLQKNKFINFDKIVNETKNFEQTLSILNTSDLHKDFGDDFLKKLQIINSNYTKKLQLIEEYKSSQVTILNSMYYILDLNKSLQLDENYDLSLKTKINDIMFIML</sequence>
<evidence type="ECO:0000313" key="3">
    <source>
        <dbReference type="Proteomes" id="UP000472839"/>
    </source>
</evidence>
<keyword evidence="1" id="KW-1133">Transmembrane helix</keyword>
<dbReference type="EMBL" id="WFKK01000003">
    <property type="protein sequence ID" value="KAB7890768.1"/>
    <property type="molecule type" value="Genomic_DNA"/>
</dbReference>
<dbReference type="Proteomes" id="UP000472839">
    <property type="component" value="Unassembled WGS sequence"/>
</dbReference>
<protein>
    <submittedName>
        <fullName evidence="2">Uncharacterized protein</fullName>
    </submittedName>
</protein>
<gene>
    <name evidence="2" type="ORF">GBG19_01795</name>
</gene>
<name>A0A6L4WVG7_9BACT</name>
<comment type="caution">
    <text evidence="2">The sequence shown here is derived from an EMBL/GenBank/DDBJ whole genome shotgun (WGS) entry which is preliminary data.</text>
</comment>
<keyword evidence="1" id="KW-0812">Transmembrane</keyword>
<reference evidence="2 3" key="1">
    <citation type="submission" date="2019-10" db="EMBL/GenBank/DDBJ databases">
        <title>Poseidonibacter ostreae sp. nov., isolated from the gut of the Ostrea denselamellosa.</title>
        <authorList>
            <person name="Choi A."/>
        </authorList>
    </citation>
    <scope>NUCLEOTIDE SEQUENCE [LARGE SCALE GENOMIC DNA]</scope>
    <source>
        <strain evidence="2 3">SJOD-M-33</strain>
    </source>
</reference>
<evidence type="ECO:0000313" key="2">
    <source>
        <dbReference type="EMBL" id="KAB7890768.1"/>
    </source>
</evidence>
<dbReference type="RefSeq" id="WP_152279570.1">
    <property type="nucleotide sequence ID" value="NZ_WFKK01000003.1"/>
</dbReference>
<proteinExistence type="predicted"/>
<keyword evidence="1" id="KW-0472">Membrane</keyword>
<evidence type="ECO:0000256" key="1">
    <source>
        <dbReference type="SAM" id="Phobius"/>
    </source>
</evidence>
<feature type="transmembrane region" description="Helical" evidence="1">
    <location>
        <begin position="7"/>
        <end position="28"/>
    </location>
</feature>